<evidence type="ECO:0008006" key="5">
    <source>
        <dbReference type="Google" id="ProtNLM"/>
    </source>
</evidence>
<feature type="compositionally biased region" description="Acidic residues" evidence="2">
    <location>
        <begin position="313"/>
        <end position="328"/>
    </location>
</feature>
<feature type="compositionally biased region" description="Polar residues" evidence="2">
    <location>
        <begin position="132"/>
        <end position="155"/>
    </location>
</feature>
<evidence type="ECO:0000313" key="3">
    <source>
        <dbReference type="EMBL" id="KAK3682878.1"/>
    </source>
</evidence>
<dbReference type="EMBL" id="JAULSO010000005">
    <property type="protein sequence ID" value="KAK3682878.1"/>
    <property type="molecule type" value="Genomic_DNA"/>
</dbReference>
<dbReference type="InterPro" id="IPR036638">
    <property type="entry name" value="HLH_DNA-bd_sf"/>
</dbReference>
<dbReference type="SUPFAM" id="SSF47459">
    <property type="entry name" value="HLH, helix-loop-helix DNA-binding domain"/>
    <property type="match status" value="1"/>
</dbReference>
<dbReference type="Proteomes" id="UP001270362">
    <property type="component" value="Unassembled WGS sequence"/>
</dbReference>
<reference evidence="3" key="1">
    <citation type="journal article" date="2023" name="Mol. Phylogenet. Evol.">
        <title>Genome-scale phylogeny and comparative genomics of the fungal order Sordariales.</title>
        <authorList>
            <person name="Hensen N."/>
            <person name="Bonometti L."/>
            <person name="Westerberg I."/>
            <person name="Brannstrom I.O."/>
            <person name="Guillou S."/>
            <person name="Cros-Aarteil S."/>
            <person name="Calhoun S."/>
            <person name="Haridas S."/>
            <person name="Kuo A."/>
            <person name="Mondo S."/>
            <person name="Pangilinan J."/>
            <person name="Riley R."/>
            <person name="LaButti K."/>
            <person name="Andreopoulos B."/>
            <person name="Lipzen A."/>
            <person name="Chen C."/>
            <person name="Yan M."/>
            <person name="Daum C."/>
            <person name="Ng V."/>
            <person name="Clum A."/>
            <person name="Steindorff A."/>
            <person name="Ohm R.A."/>
            <person name="Martin F."/>
            <person name="Silar P."/>
            <person name="Natvig D.O."/>
            <person name="Lalanne C."/>
            <person name="Gautier V."/>
            <person name="Ament-Velasquez S.L."/>
            <person name="Kruys A."/>
            <person name="Hutchinson M.I."/>
            <person name="Powell A.J."/>
            <person name="Barry K."/>
            <person name="Miller A.N."/>
            <person name="Grigoriev I.V."/>
            <person name="Debuchy R."/>
            <person name="Gladieux P."/>
            <person name="Hiltunen Thoren M."/>
            <person name="Johannesson H."/>
        </authorList>
    </citation>
    <scope>NUCLEOTIDE SEQUENCE</scope>
    <source>
        <strain evidence="3">CBS 314.62</strain>
    </source>
</reference>
<protein>
    <recommendedName>
        <fullName evidence="5">BHLH domain-containing protein</fullName>
    </recommendedName>
</protein>
<comment type="caution">
    <text evidence="3">The sequence shown here is derived from an EMBL/GenBank/DDBJ whole genome shotgun (WGS) entry which is preliminary data.</text>
</comment>
<dbReference type="PANTHER" id="PTHR47336">
    <property type="entry name" value="TRANSCRIPTION FACTOR HMS1-RELATED"/>
    <property type="match status" value="1"/>
</dbReference>
<dbReference type="InterPro" id="IPR052099">
    <property type="entry name" value="Regulatory_TF_Diverse"/>
</dbReference>
<keyword evidence="4" id="KW-1185">Reference proteome</keyword>
<reference evidence="3" key="2">
    <citation type="submission" date="2023-06" db="EMBL/GenBank/DDBJ databases">
        <authorList>
            <consortium name="Lawrence Berkeley National Laboratory"/>
            <person name="Haridas S."/>
            <person name="Hensen N."/>
            <person name="Bonometti L."/>
            <person name="Westerberg I."/>
            <person name="Brannstrom I.O."/>
            <person name="Guillou S."/>
            <person name="Cros-Aarteil S."/>
            <person name="Calhoun S."/>
            <person name="Kuo A."/>
            <person name="Mondo S."/>
            <person name="Pangilinan J."/>
            <person name="Riley R."/>
            <person name="Labutti K."/>
            <person name="Andreopoulos B."/>
            <person name="Lipzen A."/>
            <person name="Chen C."/>
            <person name="Yanf M."/>
            <person name="Daum C."/>
            <person name="Ng V."/>
            <person name="Clum A."/>
            <person name="Steindorff A."/>
            <person name="Ohm R."/>
            <person name="Martin F."/>
            <person name="Silar P."/>
            <person name="Natvig D."/>
            <person name="Lalanne C."/>
            <person name="Gautier V."/>
            <person name="Ament-Velasquez S.L."/>
            <person name="Kruys A."/>
            <person name="Hutchinson M.I."/>
            <person name="Powell A.J."/>
            <person name="Barry K."/>
            <person name="Miller A.N."/>
            <person name="Grigoriev I.V."/>
            <person name="Debuchy R."/>
            <person name="Gladieux P."/>
            <person name="Thoren M.H."/>
            <person name="Johannesson H."/>
        </authorList>
    </citation>
    <scope>NUCLEOTIDE SEQUENCE</scope>
    <source>
        <strain evidence="3">CBS 314.62</strain>
    </source>
</reference>
<dbReference type="AlphaFoldDB" id="A0AAE1C8H7"/>
<keyword evidence="1" id="KW-0175">Coiled coil</keyword>
<dbReference type="Gene3D" id="4.10.280.10">
    <property type="entry name" value="Helix-loop-helix DNA-binding domain"/>
    <property type="match status" value="1"/>
</dbReference>
<feature type="coiled-coil region" evidence="1">
    <location>
        <begin position="343"/>
        <end position="370"/>
    </location>
</feature>
<evidence type="ECO:0000256" key="1">
    <source>
        <dbReference type="SAM" id="Coils"/>
    </source>
</evidence>
<gene>
    <name evidence="3" type="ORF">B0T22DRAFT_472165</name>
</gene>
<evidence type="ECO:0000313" key="4">
    <source>
        <dbReference type="Proteomes" id="UP001270362"/>
    </source>
</evidence>
<feature type="region of interest" description="Disordered" evidence="2">
    <location>
        <begin position="309"/>
        <end position="331"/>
    </location>
</feature>
<feature type="region of interest" description="Disordered" evidence="2">
    <location>
        <begin position="99"/>
        <end position="268"/>
    </location>
</feature>
<dbReference type="PANTHER" id="PTHR47336:SF3">
    <property type="entry name" value="SERINE-RICH PROTEIN TYE7"/>
    <property type="match status" value="1"/>
</dbReference>
<feature type="compositionally biased region" description="Basic residues" evidence="2">
    <location>
        <begin position="229"/>
        <end position="239"/>
    </location>
</feature>
<dbReference type="GO" id="GO:0046983">
    <property type="term" value="F:protein dimerization activity"/>
    <property type="evidence" value="ECO:0007669"/>
    <property type="project" value="InterPro"/>
</dbReference>
<organism evidence="3 4">
    <name type="scientific">Podospora appendiculata</name>
    <dbReference type="NCBI Taxonomy" id="314037"/>
    <lineage>
        <taxon>Eukaryota</taxon>
        <taxon>Fungi</taxon>
        <taxon>Dikarya</taxon>
        <taxon>Ascomycota</taxon>
        <taxon>Pezizomycotina</taxon>
        <taxon>Sordariomycetes</taxon>
        <taxon>Sordariomycetidae</taxon>
        <taxon>Sordariales</taxon>
        <taxon>Podosporaceae</taxon>
        <taxon>Podospora</taxon>
    </lineage>
</organism>
<name>A0AAE1C8H7_9PEZI</name>
<evidence type="ECO:0000256" key="2">
    <source>
        <dbReference type="SAM" id="MobiDB-lite"/>
    </source>
</evidence>
<accession>A0AAE1C8H7</accession>
<feature type="compositionally biased region" description="Low complexity" evidence="2">
    <location>
        <begin position="173"/>
        <end position="190"/>
    </location>
</feature>
<sequence>MDSWTSSAWDDDTGAKWEGLTGGLERFACVTPTLGPWLGVCASGSGFDHPNNDGFNCLYNTHSGCGGSSGSFLPSGFNGIPPPYHDAFPHTNSASYSVPFSTATPTADSDGHAPPLLPRDHPLRSSSTSSSVTWTEAGTPQCISPQGSSRDTIAQSSSSLSPSSFGEAQTVAPTPSSIIASSSRARTSFFPDAPSHKPNPMANADVTDTTNRHDSLGTPPGDVSGNPTKARKPSSRRLKPAAAAAATTEAKGKQPATKPAPASPSLDEYKDNIRQWHNRIGKKYRNKLNDKFENLHAILLRAESDCAGHEANDGEEEGIEGGAGDDNEPPGRTALVINKSNVLDMARRRIELLQMEREKLRAEKEALLEQLKM</sequence>
<proteinExistence type="predicted"/>